<dbReference type="AlphaFoldDB" id="A0A0L0FLC4"/>
<dbReference type="GeneID" id="25911197"/>
<name>A0A0L0FLC4_9EUKA</name>
<protein>
    <submittedName>
        <fullName evidence="1">Uncharacterized protein</fullName>
    </submittedName>
</protein>
<accession>A0A0L0FLC4</accession>
<evidence type="ECO:0000313" key="1">
    <source>
        <dbReference type="EMBL" id="KNC76828.1"/>
    </source>
</evidence>
<keyword evidence="2" id="KW-1185">Reference proteome</keyword>
<dbReference type="EMBL" id="KQ242948">
    <property type="protein sequence ID" value="KNC76828.1"/>
    <property type="molecule type" value="Genomic_DNA"/>
</dbReference>
<reference evidence="1 2" key="1">
    <citation type="submission" date="2011-02" db="EMBL/GenBank/DDBJ databases">
        <title>The Genome Sequence of Sphaeroforma arctica JP610.</title>
        <authorList>
            <consortium name="The Broad Institute Genome Sequencing Platform"/>
            <person name="Russ C."/>
            <person name="Cuomo C."/>
            <person name="Young S.K."/>
            <person name="Zeng Q."/>
            <person name="Gargeya S."/>
            <person name="Alvarado L."/>
            <person name="Berlin A."/>
            <person name="Chapman S.B."/>
            <person name="Chen Z."/>
            <person name="Freedman E."/>
            <person name="Gellesch M."/>
            <person name="Goldberg J."/>
            <person name="Griggs A."/>
            <person name="Gujja S."/>
            <person name="Heilman E."/>
            <person name="Heiman D."/>
            <person name="Howarth C."/>
            <person name="Mehta T."/>
            <person name="Neiman D."/>
            <person name="Pearson M."/>
            <person name="Roberts A."/>
            <person name="Saif S."/>
            <person name="Shea T."/>
            <person name="Shenoy N."/>
            <person name="Sisk P."/>
            <person name="Stolte C."/>
            <person name="Sykes S."/>
            <person name="White J."/>
            <person name="Yandava C."/>
            <person name="Burger G."/>
            <person name="Gray M.W."/>
            <person name="Holland P.W.H."/>
            <person name="King N."/>
            <person name="Lang F.B.F."/>
            <person name="Roger A.J."/>
            <person name="Ruiz-Trillo I."/>
            <person name="Haas B."/>
            <person name="Nusbaum C."/>
            <person name="Birren B."/>
        </authorList>
    </citation>
    <scope>NUCLEOTIDE SEQUENCE [LARGE SCALE GENOMIC DNA]</scope>
    <source>
        <strain evidence="1 2">JP610</strain>
    </source>
</reference>
<sequence>MNVQLDANTCTGYTMPFIGTTYAIVGEVTGQNTLGQEGQPSVTQMTTVGVTQDDGLVVQVITSTVFAVPTEVQSTVGDDAASSASVLPTGNVSHLICYFIALVSVIIEI</sequence>
<dbReference type="Proteomes" id="UP000054560">
    <property type="component" value="Unassembled WGS sequence"/>
</dbReference>
<organism evidence="1 2">
    <name type="scientific">Sphaeroforma arctica JP610</name>
    <dbReference type="NCBI Taxonomy" id="667725"/>
    <lineage>
        <taxon>Eukaryota</taxon>
        <taxon>Ichthyosporea</taxon>
        <taxon>Ichthyophonida</taxon>
        <taxon>Sphaeroforma</taxon>
    </lineage>
</organism>
<gene>
    <name evidence="1" type="ORF">SARC_10693</name>
</gene>
<dbReference type="RefSeq" id="XP_014150730.1">
    <property type="nucleotide sequence ID" value="XM_014295255.1"/>
</dbReference>
<evidence type="ECO:0000313" key="2">
    <source>
        <dbReference type="Proteomes" id="UP000054560"/>
    </source>
</evidence>
<proteinExistence type="predicted"/>